<evidence type="ECO:0000256" key="1">
    <source>
        <dbReference type="ARBA" id="ARBA00012513"/>
    </source>
</evidence>
<protein>
    <recommendedName>
        <fullName evidence="1">non-specific serine/threonine protein kinase</fullName>
        <ecNumber evidence="1">2.7.11.1</ecNumber>
    </recommendedName>
</protein>
<keyword evidence="5" id="KW-0418">Kinase</keyword>
<keyword evidence="2" id="KW-0723">Serine/threonine-protein kinase</keyword>
<dbReference type="Gene3D" id="1.10.510.10">
    <property type="entry name" value="Transferase(Phosphotransferase) domain 1"/>
    <property type="match status" value="1"/>
</dbReference>
<name>A0A1B0F0A5_PHLPP</name>
<evidence type="ECO:0000256" key="6">
    <source>
        <dbReference type="ARBA" id="ARBA00022840"/>
    </source>
</evidence>
<keyword evidence="10" id="KW-1185">Reference proteome</keyword>
<dbReference type="SUPFAM" id="SSF56112">
    <property type="entry name" value="Protein kinase-like (PK-like)"/>
    <property type="match status" value="1"/>
</dbReference>
<keyword evidence="6" id="KW-0067">ATP-binding</keyword>
<organism evidence="9 10">
    <name type="scientific">Phlebotomus papatasi</name>
    <name type="common">Sandfly</name>
    <dbReference type="NCBI Taxonomy" id="29031"/>
    <lineage>
        <taxon>Eukaryota</taxon>
        <taxon>Metazoa</taxon>
        <taxon>Ecdysozoa</taxon>
        <taxon>Arthropoda</taxon>
        <taxon>Hexapoda</taxon>
        <taxon>Insecta</taxon>
        <taxon>Pterygota</taxon>
        <taxon>Neoptera</taxon>
        <taxon>Endopterygota</taxon>
        <taxon>Diptera</taxon>
        <taxon>Nematocera</taxon>
        <taxon>Psychodoidea</taxon>
        <taxon>Psychodidae</taxon>
        <taxon>Phlebotomus</taxon>
        <taxon>Phlebotomus</taxon>
    </lineage>
</organism>
<dbReference type="EC" id="2.7.11.1" evidence="1"/>
<dbReference type="PANTHER" id="PTHR24419">
    <property type="entry name" value="INTERLEUKIN-1 RECEPTOR-ASSOCIATED KINASE"/>
    <property type="match status" value="1"/>
</dbReference>
<evidence type="ECO:0000313" key="9">
    <source>
        <dbReference type="EnsemblMetazoa" id="PPAI010191-PA"/>
    </source>
</evidence>
<evidence type="ECO:0000256" key="7">
    <source>
        <dbReference type="ARBA" id="ARBA00047899"/>
    </source>
</evidence>
<dbReference type="GO" id="GO:0005524">
    <property type="term" value="F:ATP binding"/>
    <property type="evidence" value="ECO:0007669"/>
    <property type="project" value="UniProtKB-KW"/>
</dbReference>
<dbReference type="Gene3D" id="3.30.200.20">
    <property type="entry name" value="Phosphorylase Kinase, domain 1"/>
    <property type="match status" value="1"/>
</dbReference>
<dbReference type="SMART" id="SM01331">
    <property type="entry name" value="DUF3635"/>
    <property type="match status" value="1"/>
</dbReference>
<evidence type="ECO:0000313" key="10">
    <source>
        <dbReference type="Proteomes" id="UP000092462"/>
    </source>
</evidence>
<dbReference type="EMBL" id="AJVK01017848">
    <property type="status" value="NOT_ANNOTATED_CDS"/>
    <property type="molecule type" value="Genomic_DNA"/>
</dbReference>
<dbReference type="GO" id="GO:0005634">
    <property type="term" value="C:nucleus"/>
    <property type="evidence" value="ECO:0007669"/>
    <property type="project" value="TreeGrafter"/>
</dbReference>
<comment type="catalytic activity">
    <reaction evidence="8">
        <text>L-seryl-[protein] + ATP = O-phospho-L-seryl-[protein] + ADP + H(+)</text>
        <dbReference type="Rhea" id="RHEA:17989"/>
        <dbReference type="Rhea" id="RHEA-COMP:9863"/>
        <dbReference type="Rhea" id="RHEA-COMP:11604"/>
        <dbReference type="ChEBI" id="CHEBI:15378"/>
        <dbReference type="ChEBI" id="CHEBI:29999"/>
        <dbReference type="ChEBI" id="CHEBI:30616"/>
        <dbReference type="ChEBI" id="CHEBI:83421"/>
        <dbReference type="ChEBI" id="CHEBI:456216"/>
        <dbReference type="EC" id="2.7.11.1"/>
    </reaction>
</comment>
<dbReference type="InterPro" id="IPR011009">
    <property type="entry name" value="Kinase-like_dom_sf"/>
</dbReference>
<dbReference type="PANTHER" id="PTHR24419:SF18">
    <property type="entry name" value="SERINE_THREONINE-PROTEIN KINASE HASPIN"/>
    <property type="match status" value="1"/>
</dbReference>
<accession>A0A1B0F0A5</accession>
<dbReference type="Pfam" id="PF12330">
    <property type="entry name" value="Haspin_kinase"/>
    <property type="match status" value="1"/>
</dbReference>
<sequence>MYKNSNGRAIVLKVIPIEGDKLVNGECQKKFEEILSEIIITAELSKLKNDQEYRTGGFVDLVNARCVQGQYPENLIDLWELYRENHGTDNDHPNIFEQEQLYIVLELGNGGQDLEAFNFRNALQAYSAFIQLEFEHRDLHWGNILISNTDEKEIEFLYNGELIAIPSHGVCVTIIDYTLSRMVYAGECQYNDLSQDEELFSASGDYQFDIYRLMRNQVNNQWEKYEPFNNILWLHYIIDKMINGVRYRLKQSRKHRDAIQDMMHLRDELLNFKSASDYAQLLKIN</sequence>
<evidence type="ECO:0000256" key="2">
    <source>
        <dbReference type="ARBA" id="ARBA00022527"/>
    </source>
</evidence>
<dbReference type="InterPro" id="IPR000719">
    <property type="entry name" value="Prot_kinase_dom"/>
</dbReference>
<comment type="catalytic activity">
    <reaction evidence="7">
        <text>L-threonyl-[protein] + ATP = O-phospho-L-threonyl-[protein] + ADP + H(+)</text>
        <dbReference type="Rhea" id="RHEA:46608"/>
        <dbReference type="Rhea" id="RHEA-COMP:11060"/>
        <dbReference type="Rhea" id="RHEA-COMP:11605"/>
        <dbReference type="ChEBI" id="CHEBI:15378"/>
        <dbReference type="ChEBI" id="CHEBI:30013"/>
        <dbReference type="ChEBI" id="CHEBI:30616"/>
        <dbReference type="ChEBI" id="CHEBI:61977"/>
        <dbReference type="ChEBI" id="CHEBI:456216"/>
        <dbReference type="EC" id="2.7.11.1"/>
    </reaction>
</comment>
<proteinExistence type="predicted"/>
<dbReference type="GO" id="GO:0072354">
    <property type="term" value="F:histone H3T3 kinase activity"/>
    <property type="evidence" value="ECO:0007669"/>
    <property type="project" value="TreeGrafter"/>
</dbReference>
<dbReference type="AlphaFoldDB" id="A0A1B0F0A5"/>
<dbReference type="EMBL" id="AJVK01017850">
    <property type="status" value="NOT_ANNOTATED_CDS"/>
    <property type="molecule type" value="Genomic_DNA"/>
</dbReference>
<dbReference type="EMBL" id="AJVK01017849">
    <property type="status" value="NOT_ANNOTATED_CDS"/>
    <property type="molecule type" value="Genomic_DNA"/>
</dbReference>
<dbReference type="Proteomes" id="UP000092462">
    <property type="component" value="Unassembled WGS sequence"/>
</dbReference>
<keyword evidence="3" id="KW-0808">Transferase</keyword>
<reference evidence="9" key="1">
    <citation type="submission" date="2022-08" db="UniProtKB">
        <authorList>
            <consortium name="EnsemblMetazoa"/>
        </authorList>
    </citation>
    <scope>IDENTIFICATION</scope>
    <source>
        <strain evidence="9">Israel</strain>
    </source>
</reference>
<dbReference type="GO" id="GO:0000278">
    <property type="term" value="P:mitotic cell cycle"/>
    <property type="evidence" value="ECO:0007669"/>
    <property type="project" value="TreeGrafter"/>
</dbReference>
<evidence type="ECO:0000256" key="3">
    <source>
        <dbReference type="ARBA" id="ARBA00022679"/>
    </source>
</evidence>
<dbReference type="EnsemblMetazoa" id="PPAI010191-RA">
    <property type="protein sequence ID" value="PPAI010191-PA"/>
    <property type="gene ID" value="PPAI010191"/>
</dbReference>
<keyword evidence="4" id="KW-0547">Nucleotide-binding</keyword>
<dbReference type="PROSITE" id="PS50011">
    <property type="entry name" value="PROTEIN_KINASE_DOM"/>
    <property type="match status" value="1"/>
</dbReference>
<dbReference type="VEuPathDB" id="VectorBase:PPAI010191"/>
<evidence type="ECO:0000256" key="8">
    <source>
        <dbReference type="ARBA" id="ARBA00048679"/>
    </source>
</evidence>
<dbReference type="GO" id="GO:0035556">
    <property type="term" value="P:intracellular signal transduction"/>
    <property type="evidence" value="ECO:0007669"/>
    <property type="project" value="TreeGrafter"/>
</dbReference>
<dbReference type="InterPro" id="IPR024604">
    <property type="entry name" value="GSG2_C"/>
</dbReference>
<evidence type="ECO:0000256" key="4">
    <source>
        <dbReference type="ARBA" id="ARBA00022741"/>
    </source>
</evidence>
<evidence type="ECO:0000256" key="5">
    <source>
        <dbReference type="ARBA" id="ARBA00022777"/>
    </source>
</evidence>
<dbReference type="GO" id="GO:0005737">
    <property type="term" value="C:cytoplasm"/>
    <property type="evidence" value="ECO:0007669"/>
    <property type="project" value="TreeGrafter"/>
</dbReference>